<evidence type="ECO:0000313" key="2">
    <source>
        <dbReference type="Proteomes" id="UP000593802"/>
    </source>
</evidence>
<dbReference type="EMBL" id="AP023366">
    <property type="protein sequence ID" value="BCJ87536.1"/>
    <property type="molecule type" value="Genomic_DNA"/>
</dbReference>
<dbReference type="AlphaFoldDB" id="A0A7I8DF96"/>
<dbReference type="Proteomes" id="UP000593802">
    <property type="component" value="Chromosome"/>
</dbReference>
<accession>A0A7I8DF96</accession>
<sequence length="51" mass="5792">MKQEFEANRIVIKNGNPLLEGFPSWEWNQPGNVEVLQSVLGYEIDATGPFK</sequence>
<gene>
    <name evidence="1" type="ORF">skT53_25210</name>
</gene>
<dbReference type="KEGG" id="eff:skT53_25210"/>
<organism evidence="1 2">
    <name type="scientific">Effusibacillus dendaii</name>
    <dbReference type="NCBI Taxonomy" id="2743772"/>
    <lineage>
        <taxon>Bacteria</taxon>
        <taxon>Bacillati</taxon>
        <taxon>Bacillota</taxon>
        <taxon>Bacilli</taxon>
        <taxon>Bacillales</taxon>
        <taxon>Alicyclobacillaceae</taxon>
        <taxon>Effusibacillus</taxon>
    </lineage>
</organism>
<reference evidence="1 2" key="1">
    <citation type="submission" date="2020-08" db="EMBL/GenBank/DDBJ databases">
        <title>Complete Genome Sequence of Effusibacillus dendaii Strain skT53, Isolated from Farmland soil.</title>
        <authorList>
            <person name="Konishi T."/>
            <person name="Kawasaki H."/>
        </authorList>
    </citation>
    <scope>NUCLEOTIDE SEQUENCE [LARGE SCALE GENOMIC DNA]</scope>
    <source>
        <strain evidence="2">skT53</strain>
    </source>
</reference>
<protein>
    <submittedName>
        <fullName evidence="1">Uncharacterized protein</fullName>
    </submittedName>
</protein>
<keyword evidence="2" id="KW-1185">Reference proteome</keyword>
<evidence type="ECO:0000313" key="1">
    <source>
        <dbReference type="EMBL" id="BCJ87536.1"/>
    </source>
</evidence>
<proteinExistence type="predicted"/>
<name>A0A7I8DF96_9BACL</name>